<dbReference type="EMBL" id="CANHGI010000005">
    <property type="protein sequence ID" value="CAI5450141.1"/>
    <property type="molecule type" value="Genomic_DNA"/>
</dbReference>
<keyword evidence="3" id="KW-1185">Reference proteome</keyword>
<accession>A0A9P1IS44</accession>
<comment type="caution">
    <text evidence="2">The sequence shown here is derived from an EMBL/GenBank/DDBJ whole genome shotgun (WGS) entry which is preliminary data.</text>
</comment>
<proteinExistence type="predicted"/>
<evidence type="ECO:0008006" key="4">
    <source>
        <dbReference type="Google" id="ProtNLM"/>
    </source>
</evidence>
<evidence type="ECO:0000313" key="3">
    <source>
        <dbReference type="Proteomes" id="UP001152747"/>
    </source>
</evidence>
<dbReference type="AlphaFoldDB" id="A0A9P1IS44"/>
<keyword evidence="1" id="KW-0732">Signal</keyword>
<reference evidence="2" key="1">
    <citation type="submission" date="2022-11" db="EMBL/GenBank/DDBJ databases">
        <authorList>
            <person name="Kikuchi T."/>
        </authorList>
    </citation>
    <scope>NUCLEOTIDE SEQUENCE</scope>
    <source>
        <strain evidence="2">PS1010</strain>
    </source>
</reference>
<name>A0A9P1IS44_9PELO</name>
<organism evidence="2 3">
    <name type="scientific">Caenorhabditis angaria</name>
    <dbReference type="NCBI Taxonomy" id="860376"/>
    <lineage>
        <taxon>Eukaryota</taxon>
        <taxon>Metazoa</taxon>
        <taxon>Ecdysozoa</taxon>
        <taxon>Nematoda</taxon>
        <taxon>Chromadorea</taxon>
        <taxon>Rhabditida</taxon>
        <taxon>Rhabditina</taxon>
        <taxon>Rhabditomorpha</taxon>
        <taxon>Rhabditoidea</taxon>
        <taxon>Rhabditidae</taxon>
        <taxon>Peloderinae</taxon>
        <taxon>Caenorhabditis</taxon>
    </lineage>
</organism>
<evidence type="ECO:0000256" key="1">
    <source>
        <dbReference type="SAM" id="SignalP"/>
    </source>
</evidence>
<sequence length="160" mass="17993">MKNLYIFLLLLLLLLVVSVDANNFGRINNGTTLPEFLNIATKCNSFLDTIDNIVNHLMSTNAFKFNWSLINKHLSPSNVELIKSVWNDVISFIHEMCENGDIAYSKLECIVENVVLDVETFIKSIQGLKLFSLANADQILKIVDELLKSISNASKKCSNI</sequence>
<evidence type="ECO:0000313" key="2">
    <source>
        <dbReference type="EMBL" id="CAI5450141.1"/>
    </source>
</evidence>
<dbReference type="Proteomes" id="UP001152747">
    <property type="component" value="Unassembled WGS sequence"/>
</dbReference>
<protein>
    <recommendedName>
        <fullName evidence="4">SXP/RAL-2 family protein Ani s 5-like cation-binding domain-containing protein</fullName>
    </recommendedName>
</protein>
<feature type="chain" id="PRO_5040249659" description="SXP/RAL-2 family protein Ani s 5-like cation-binding domain-containing protein" evidence="1">
    <location>
        <begin position="22"/>
        <end position="160"/>
    </location>
</feature>
<gene>
    <name evidence="2" type="ORF">CAMP_LOCUS12778</name>
</gene>
<feature type="signal peptide" evidence="1">
    <location>
        <begin position="1"/>
        <end position="21"/>
    </location>
</feature>